<feature type="region of interest" description="Disordered" evidence="1">
    <location>
        <begin position="234"/>
        <end position="253"/>
    </location>
</feature>
<evidence type="ECO:0000313" key="2">
    <source>
        <dbReference type="EMBL" id="KIR49140.1"/>
    </source>
</evidence>
<evidence type="ECO:0008006" key="3">
    <source>
        <dbReference type="Google" id="ProtNLM"/>
    </source>
</evidence>
<sequence>MLSTNSQQPSESILSSGPKTQHVWPTYYPSGGRTYLLDGNGIFVDPDTGVGLSLWIDPNMQDILGLIKAIWKEGGHVSPSHESISTQILLISPHQSPTLHTYCHPDRLPPGHAHRQNQDRQPPEMGREEPWQVKVMLDRCWVSRCANAGMFLGEDHDWGGCRIGGPLEDVKTQRFPPSARLRPALEKGTEGKERHEGTDGGDSDDDVAMLPMPTRIPASRSNGSGTLKMNGGNVVWLNGNGKQTQQPSPVFTLNSRGTVKTINHTPTSLKPQPKAPSAQPEPAQTRPQSQSLSQIPSQPSPQSQPIHPRPTSSTGSIAYPPSTPGAGPSNPNVNANISSSFISGPLSRLNPHNARQSSAIASAKRPTEVDTVAENDDATYTSDGEWPEEVDKVAQVDRNSTLGDLAELFRVEKMMLGPGVREKYLIANFRQKYGTYSLPTWRDLYLSWLHQTGQYAYLLTDIDNSHLRPTDLFNETNLQPSQYNGSTPQTKFMDPSTLSWTDVDTIFERESETISKAGLSHTQAGEYLADKYGVYISPTWASYFARWQKQRSSSSKLDDESRPNTPAFLTSNPPSIRITARVGPAPASSSSANRSIHTASVNANASSLARPSSSSSRPGNRRRKSRSRSPSSIELSDLSSGSSDDELSPSSVGAGAGAGASGSRIAMTGNAEYMTNEMMCQIFEKGYKGWEMKGMSRADIAIELEKTVGVYMQGSWQIYYTNWKTKKGRFAYLAKKEREKARNKERERVKKDGEKEKEREKEREKKFVLAATPSGSAPTAFAHPHDLAMTKPPRKRAKVVTFKHSFTEDEERAMAAHVVNNGLTTVLPSYLTWQTWSENPEGFPKRTPTSYATHCWKFRDRMESFVAELKGTPDDKRYHGELMKTHTMRGDKLVRDPNDLDAPGEMVDELESEGEGEREGGNAEEEEWFSEE</sequence>
<feature type="region of interest" description="Disordered" evidence="1">
    <location>
        <begin position="892"/>
        <end position="932"/>
    </location>
</feature>
<feature type="compositionally biased region" description="Low complexity" evidence="1">
    <location>
        <begin position="628"/>
        <end position="653"/>
    </location>
</feature>
<evidence type="ECO:0000256" key="1">
    <source>
        <dbReference type="SAM" id="MobiDB-lite"/>
    </source>
</evidence>
<feature type="region of interest" description="Disordered" evidence="1">
    <location>
        <begin position="103"/>
        <end position="128"/>
    </location>
</feature>
<feature type="region of interest" description="Disordered" evidence="1">
    <location>
        <begin position="737"/>
        <end position="765"/>
    </location>
</feature>
<dbReference type="HOGENOM" id="CLU_314486_0_0_1"/>
<feature type="compositionally biased region" description="Basic and acidic residues" evidence="1">
    <location>
        <begin position="116"/>
        <end position="128"/>
    </location>
</feature>
<name>A0A0D0VUR2_CRYGA</name>
<dbReference type="EMBL" id="KN847975">
    <property type="protein sequence ID" value="KIR49140.1"/>
    <property type="molecule type" value="Genomic_DNA"/>
</dbReference>
<feature type="compositionally biased region" description="Polar residues" evidence="1">
    <location>
        <begin position="261"/>
        <end position="270"/>
    </location>
</feature>
<gene>
    <name evidence="2" type="ORF">I312_01293</name>
</gene>
<feature type="region of interest" description="Disordered" evidence="1">
    <location>
        <begin position="172"/>
        <end position="227"/>
    </location>
</feature>
<feature type="compositionally biased region" description="Low complexity" evidence="1">
    <location>
        <begin position="287"/>
        <end position="306"/>
    </location>
</feature>
<feature type="region of interest" description="Disordered" evidence="1">
    <location>
        <begin position="261"/>
        <end position="369"/>
    </location>
</feature>
<dbReference type="OrthoDB" id="2575354at2759"/>
<feature type="compositionally biased region" description="Polar residues" evidence="1">
    <location>
        <begin position="242"/>
        <end position="253"/>
    </location>
</feature>
<reference evidence="2" key="1">
    <citation type="submission" date="2015-01" db="EMBL/GenBank/DDBJ databases">
        <title>The Genome Sequence of Cryptococcus gattii CA1280.</title>
        <authorList>
            <consortium name="The Broad Institute Genomics Platform"/>
            <person name="Cuomo C."/>
            <person name="Litvintseva A."/>
            <person name="Chen Y."/>
            <person name="Heitman J."/>
            <person name="Sun S."/>
            <person name="Springer D."/>
            <person name="Dromer F."/>
            <person name="Young S."/>
            <person name="Zeng Q."/>
            <person name="Gargeya S."/>
            <person name="Abouelleil A."/>
            <person name="Alvarado L."/>
            <person name="Chapman S.B."/>
            <person name="Gainer-Dewar J."/>
            <person name="Goldberg J."/>
            <person name="Griggs A."/>
            <person name="Gujja S."/>
            <person name="Hansen M."/>
            <person name="Howarth C."/>
            <person name="Imamovic A."/>
            <person name="Larimer J."/>
            <person name="Murphy C."/>
            <person name="Naylor J."/>
            <person name="Pearson M."/>
            <person name="Priest M."/>
            <person name="Roberts A."/>
            <person name="Saif S."/>
            <person name="Shea T."/>
            <person name="Sykes S."/>
            <person name="Wortman J."/>
            <person name="Nusbaum C."/>
            <person name="Birren B."/>
        </authorList>
    </citation>
    <scope>NUCLEOTIDE SEQUENCE [LARGE SCALE GENOMIC DNA]</scope>
    <source>
        <strain evidence="2">CA1280</strain>
    </source>
</reference>
<feature type="compositionally biased region" description="Low complexity" evidence="1">
    <location>
        <begin position="585"/>
        <end position="618"/>
    </location>
</feature>
<proteinExistence type="predicted"/>
<feature type="compositionally biased region" description="Basic and acidic residues" evidence="1">
    <location>
        <begin position="183"/>
        <end position="198"/>
    </location>
</feature>
<protein>
    <recommendedName>
        <fullName evidence="3">DNA-binding protein RAP1</fullName>
    </recommendedName>
</protein>
<feature type="compositionally biased region" description="Acidic residues" evidence="1">
    <location>
        <begin position="922"/>
        <end position="932"/>
    </location>
</feature>
<feature type="compositionally biased region" description="Polar residues" evidence="1">
    <location>
        <begin position="329"/>
        <end position="342"/>
    </location>
</feature>
<organism evidence="2">
    <name type="scientific">Cryptococcus bacillisporus CA1280</name>
    <dbReference type="NCBI Taxonomy" id="1296109"/>
    <lineage>
        <taxon>Eukaryota</taxon>
        <taxon>Fungi</taxon>
        <taxon>Dikarya</taxon>
        <taxon>Basidiomycota</taxon>
        <taxon>Agaricomycotina</taxon>
        <taxon>Tremellomycetes</taxon>
        <taxon>Tremellales</taxon>
        <taxon>Cryptococcaceae</taxon>
        <taxon>Cryptococcus</taxon>
        <taxon>Cryptococcus gattii species complex</taxon>
    </lineage>
</organism>
<feature type="compositionally biased region" description="Polar residues" evidence="1">
    <location>
        <begin position="563"/>
        <end position="574"/>
    </location>
</feature>
<dbReference type="AlphaFoldDB" id="A0A0D0VUR2"/>
<accession>A0A0D0VUR2</accession>
<feature type="region of interest" description="Disordered" evidence="1">
    <location>
        <begin position="553"/>
        <end position="663"/>
    </location>
</feature>